<dbReference type="AlphaFoldDB" id="A0A438FIR0"/>
<protein>
    <submittedName>
        <fullName evidence="1">Uncharacterized protein</fullName>
    </submittedName>
</protein>
<proteinExistence type="predicted"/>
<gene>
    <name evidence="1" type="ORF">CK203_103964</name>
</gene>
<reference evidence="1 2" key="1">
    <citation type="journal article" date="2018" name="PLoS Genet.">
        <title>Population sequencing reveals clonal diversity and ancestral inbreeding in the grapevine cultivar Chardonnay.</title>
        <authorList>
            <person name="Roach M.J."/>
            <person name="Johnson D.L."/>
            <person name="Bohlmann J."/>
            <person name="van Vuuren H.J."/>
            <person name="Jones S.J."/>
            <person name="Pretorius I.S."/>
            <person name="Schmidt S.A."/>
            <person name="Borneman A.R."/>
        </authorList>
    </citation>
    <scope>NUCLEOTIDE SEQUENCE [LARGE SCALE GENOMIC DNA]</scope>
    <source>
        <strain evidence="2">cv. Chardonnay</strain>
        <tissue evidence="1">Leaf</tissue>
    </source>
</reference>
<organism evidence="1 2">
    <name type="scientific">Vitis vinifera</name>
    <name type="common">Grape</name>
    <dbReference type="NCBI Taxonomy" id="29760"/>
    <lineage>
        <taxon>Eukaryota</taxon>
        <taxon>Viridiplantae</taxon>
        <taxon>Streptophyta</taxon>
        <taxon>Embryophyta</taxon>
        <taxon>Tracheophyta</taxon>
        <taxon>Spermatophyta</taxon>
        <taxon>Magnoliopsida</taxon>
        <taxon>eudicotyledons</taxon>
        <taxon>Gunneridae</taxon>
        <taxon>Pentapetalae</taxon>
        <taxon>rosids</taxon>
        <taxon>Vitales</taxon>
        <taxon>Vitaceae</taxon>
        <taxon>Viteae</taxon>
        <taxon>Vitis</taxon>
    </lineage>
</organism>
<accession>A0A438FIR0</accession>
<evidence type="ECO:0000313" key="2">
    <source>
        <dbReference type="Proteomes" id="UP000288805"/>
    </source>
</evidence>
<dbReference type="EMBL" id="QGNW01000875">
    <property type="protein sequence ID" value="RVW59863.1"/>
    <property type="molecule type" value="Genomic_DNA"/>
</dbReference>
<comment type="caution">
    <text evidence="1">The sequence shown here is derived from an EMBL/GenBank/DDBJ whole genome shotgun (WGS) entry which is preliminary data.</text>
</comment>
<sequence length="244" mass="26401">MERGVRGGISERLGPSCLRSDGLGRSGSLALLSAPLLDVCPATKTCWVAARTSSSSIEYLLACRNKSSIVVGGFLASDSKNGVPGQMLRLKIYRIASMLVLMFYLCREEHKYCPTKASDRSLKLSTELGGVAGPIVCGEFGLEESPWGLVMNDMRVERRGEHVVQPFADGANGWLIWENVLHHGGDHRVRVRCPESELSSWGARCMGVCGSCGLTLYVSGMAPAVPGYIDFGSGLEFATWPLER</sequence>
<name>A0A438FIR0_VITVI</name>
<dbReference type="Proteomes" id="UP000288805">
    <property type="component" value="Unassembled WGS sequence"/>
</dbReference>
<evidence type="ECO:0000313" key="1">
    <source>
        <dbReference type="EMBL" id="RVW59863.1"/>
    </source>
</evidence>